<dbReference type="Proteomes" id="UP000692954">
    <property type="component" value="Unassembled WGS sequence"/>
</dbReference>
<dbReference type="EMBL" id="CAJJDN010000087">
    <property type="protein sequence ID" value="CAD8106751.1"/>
    <property type="molecule type" value="Genomic_DNA"/>
</dbReference>
<keyword evidence="2" id="KW-1185">Reference proteome</keyword>
<dbReference type="AlphaFoldDB" id="A0A8S1PUQ8"/>
<sequence>MILKKLTLTLFALYLNIVMALIQIKIQRNVKFFKKRSKINIKTSFNSLTSYELQSNQNYSL</sequence>
<name>A0A8S1PUQ8_9CILI</name>
<protein>
    <submittedName>
        <fullName evidence="1">Uncharacterized protein</fullName>
    </submittedName>
</protein>
<gene>
    <name evidence="1" type="ORF">PSON_ATCC_30995.1.T0870140</name>
</gene>
<evidence type="ECO:0000313" key="1">
    <source>
        <dbReference type="EMBL" id="CAD8106751.1"/>
    </source>
</evidence>
<organism evidence="1 2">
    <name type="scientific">Paramecium sonneborni</name>
    <dbReference type="NCBI Taxonomy" id="65129"/>
    <lineage>
        <taxon>Eukaryota</taxon>
        <taxon>Sar</taxon>
        <taxon>Alveolata</taxon>
        <taxon>Ciliophora</taxon>
        <taxon>Intramacronucleata</taxon>
        <taxon>Oligohymenophorea</taxon>
        <taxon>Peniculida</taxon>
        <taxon>Parameciidae</taxon>
        <taxon>Paramecium</taxon>
    </lineage>
</organism>
<reference evidence="1" key="1">
    <citation type="submission" date="2021-01" db="EMBL/GenBank/DDBJ databases">
        <authorList>
            <consortium name="Genoscope - CEA"/>
            <person name="William W."/>
        </authorList>
    </citation>
    <scope>NUCLEOTIDE SEQUENCE</scope>
</reference>
<proteinExistence type="predicted"/>
<evidence type="ECO:0000313" key="2">
    <source>
        <dbReference type="Proteomes" id="UP000692954"/>
    </source>
</evidence>
<accession>A0A8S1PUQ8</accession>
<comment type="caution">
    <text evidence="1">The sequence shown here is derived from an EMBL/GenBank/DDBJ whole genome shotgun (WGS) entry which is preliminary data.</text>
</comment>